<dbReference type="Proteomes" id="UP000324897">
    <property type="component" value="Chromosome 5"/>
</dbReference>
<evidence type="ECO:0000313" key="2">
    <source>
        <dbReference type="EMBL" id="TVU45265.1"/>
    </source>
</evidence>
<organism evidence="2 3">
    <name type="scientific">Eragrostis curvula</name>
    <name type="common">weeping love grass</name>
    <dbReference type="NCBI Taxonomy" id="38414"/>
    <lineage>
        <taxon>Eukaryota</taxon>
        <taxon>Viridiplantae</taxon>
        <taxon>Streptophyta</taxon>
        <taxon>Embryophyta</taxon>
        <taxon>Tracheophyta</taxon>
        <taxon>Spermatophyta</taxon>
        <taxon>Magnoliopsida</taxon>
        <taxon>Liliopsida</taxon>
        <taxon>Poales</taxon>
        <taxon>Poaceae</taxon>
        <taxon>PACMAD clade</taxon>
        <taxon>Chloridoideae</taxon>
        <taxon>Eragrostideae</taxon>
        <taxon>Eragrostidinae</taxon>
        <taxon>Eragrostis</taxon>
    </lineage>
</organism>
<accession>A0A5J9WBH8</accession>
<dbReference type="EMBL" id="RWGY01000004">
    <property type="protein sequence ID" value="TVU45265.1"/>
    <property type="molecule type" value="Genomic_DNA"/>
</dbReference>
<comment type="caution">
    <text evidence="2">The sequence shown here is derived from an EMBL/GenBank/DDBJ whole genome shotgun (WGS) entry which is preliminary data.</text>
</comment>
<dbReference type="Gramene" id="TVU45265">
    <property type="protein sequence ID" value="TVU45265"/>
    <property type="gene ID" value="EJB05_04746"/>
</dbReference>
<name>A0A5J9WBH8_9POAL</name>
<reference evidence="2 3" key="1">
    <citation type="journal article" date="2019" name="Sci. Rep.">
        <title>A high-quality genome of Eragrostis curvula grass provides insights into Poaceae evolution and supports new strategies to enhance forage quality.</title>
        <authorList>
            <person name="Carballo J."/>
            <person name="Santos B.A.C.M."/>
            <person name="Zappacosta D."/>
            <person name="Garbus I."/>
            <person name="Selva J.P."/>
            <person name="Gallo C.A."/>
            <person name="Diaz A."/>
            <person name="Albertini E."/>
            <person name="Caccamo M."/>
            <person name="Echenique V."/>
        </authorList>
    </citation>
    <scope>NUCLEOTIDE SEQUENCE [LARGE SCALE GENOMIC DNA]</scope>
    <source>
        <strain evidence="3">cv. Victoria</strain>
        <tissue evidence="2">Leaf</tissue>
    </source>
</reference>
<evidence type="ECO:0000313" key="3">
    <source>
        <dbReference type="Proteomes" id="UP000324897"/>
    </source>
</evidence>
<feature type="region of interest" description="Disordered" evidence="1">
    <location>
        <begin position="70"/>
        <end position="89"/>
    </location>
</feature>
<keyword evidence="3" id="KW-1185">Reference proteome</keyword>
<feature type="non-terminal residue" evidence="2">
    <location>
        <position position="1"/>
    </location>
</feature>
<dbReference type="AlphaFoldDB" id="A0A5J9WBH8"/>
<sequence length="232" mass="25692">MSNRDPRLASSSSATPPSVPVSPNKQAAVIIQLETSVLSGRTVYKLEFEIDTSGKPVILSHSVALSAGKLTVNPSEGNNGEPKGTAQTKENHIKQSKAQNMFKTALTDFVKEGLEEIRRFGQEGRFFHDIPHQSAMDTRHAFFRYGRENPDSQGQFRSGATYGYNDCHLKDPGRNQCNRFLVENFVSQEQIIYEDAALHNAPDLCSFQRWASNNNSDKSQSTPAITASSIQK</sequence>
<proteinExistence type="predicted"/>
<feature type="region of interest" description="Disordered" evidence="1">
    <location>
        <begin position="1"/>
        <end position="23"/>
    </location>
</feature>
<protein>
    <submittedName>
        <fullName evidence="2">Uncharacterized protein</fullName>
    </submittedName>
</protein>
<gene>
    <name evidence="2" type="ORF">EJB05_04746</name>
</gene>
<evidence type="ECO:0000256" key="1">
    <source>
        <dbReference type="SAM" id="MobiDB-lite"/>
    </source>
</evidence>